<dbReference type="NCBIfam" id="TIGR00388">
    <property type="entry name" value="glyQ"/>
    <property type="match status" value="1"/>
</dbReference>
<proteinExistence type="inferred from homology"/>
<evidence type="ECO:0000313" key="10">
    <source>
        <dbReference type="Proteomes" id="UP000612055"/>
    </source>
</evidence>
<dbReference type="Gene3D" id="3.30.930.10">
    <property type="entry name" value="Bira Bifunctional Protein, Domain 2"/>
    <property type="match status" value="1"/>
</dbReference>
<dbReference type="GO" id="GO:0005524">
    <property type="term" value="F:ATP binding"/>
    <property type="evidence" value="ECO:0007669"/>
    <property type="project" value="UniProtKB-KW"/>
</dbReference>
<gene>
    <name evidence="9" type="ORF">HYH03_013425</name>
</gene>
<dbReference type="Pfam" id="PF02092">
    <property type="entry name" value="tRNA_synt_2f"/>
    <property type="match status" value="1"/>
</dbReference>
<evidence type="ECO:0000256" key="7">
    <source>
        <dbReference type="ARBA" id="ARBA00023146"/>
    </source>
</evidence>
<dbReference type="Pfam" id="PF02091">
    <property type="entry name" value="tRNA-synt_2e"/>
    <property type="match status" value="1"/>
</dbReference>
<dbReference type="NCBIfam" id="NF006827">
    <property type="entry name" value="PRK09348.1"/>
    <property type="match status" value="1"/>
</dbReference>
<sequence>MQSLLGAPTRGFTPFKQHKEGAQMRILPTARALRLAALPSLAAASPRSLVRASAAAPAATTQTPAPAASTSTNGAAAAAAPAKNGLVKDAPSFQEAIARLQEYWASVGCAIWLPHNTEVGAGTMNPATFLRVLGPEPWAVAYPEPSIRPDDSRYGDNPNRLQRHTQFQVILKPDPGNAQELYLGSLEALGIDTKVHDVRFVEDNWESPVLGAWGLGWEVWLDGMEVTQFTYFQQAGGRALEAPAVEITYGLERILMSLQGVTNFKDIRYAPSGVTYGEMFLQNEYEMSRYNLDEADVAEQRARFDLYDKEARRLLAQRLPIPAYDHLLKLSHAFNILDARGAVGVTERAECFAKLRGLAREITGLWVERREELGHPLGLIPAPAPPSPARPAAPSGPEPRALVVEVGTEELPPDDVESAVAQLRERVPALLSRLRLSHGSLRVEGTPRRLAVVVEGLAQRQAAEEAKVRGPPAKQAFGADGKPTKALEGFCRKNGVDPASVTREADAKGVEYCWAVVKDAGRPAAEVLTDELPGLVGSLAFRKSMRWNGHGAAFSRPLRWLLALHGDTVLPFVYGGMQAGNTTRVLRNSSTPSLALPSAEAYTPALEAAGITLAGAERAEAIWEGVLAAAAQVGGFVPESTRGDLLQEVNNLVEAPTVVTGGFSADFLQLPSEVLVMVMRKHQRYFPVFASDKPGAALLPYFVTVANGPVHPPTVAAGNEAVLRARFEDAAFFYREDLRQPLEAFRPKLSGTTFQKDLGSLLDKAQRVEALVPQLAQAVAAAGGGSQAAWASPAVLDVAVRAAHLCKADLATSTVTEMTALAGTMGRHYAHKQGLPQEVAEAIFEACLPRQAGDELPRSPAGVLVSVADRLDSLVGLFAAGCGPSAATDPYGLRRAAYGMLQALVSNGVSVSLRAAVAAAAALQPIPVSAAVQAEVLTYLGGRLEQLLSEGAPAEVVRAVLAERGDDPALAARTVAELKSEWEAGEQGRLRAVMAAFSRPTRIVRGKEVPPASLGVDPALFEGEEERALHAAFVEARAKVSPDTSVPALLAAAQPLLPPIASFFERVFVMCEEPRVRANRLALLRDLAALPRGVVDLAQLPGF</sequence>
<organism evidence="9 10">
    <name type="scientific">Edaphochlamys debaryana</name>
    <dbReference type="NCBI Taxonomy" id="47281"/>
    <lineage>
        <taxon>Eukaryota</taxon>
        <taxon>Viridiplantae</taxon>
        <taxon>Chlorophyta</taxon>
        <taxon>core chlorophytes</taxon>
        <taxon>Chlorophyceae</taxon>
        <taxon>CS clade</taxon>
        <taxon>Chlamydomonadales</taxon>
        <taxon>Chlamydomonadales incertae sedis</taxon>
        <taxon>Edaphochlamys</taxon>
    </lineage>
</organism>
<dbReference type="InterPro" id="IPR015944">
    <property type="entry name" value="Gly-tRNA-synth_bsu"/>
</dbReference>
<dbReference type="EMBL" id="JAEHOE010000089">
    <property type="protein sequence ID" value="KAG2487986.1"/>
    <property type="molecule type" value="Genomic_DNA"/>
</dbReference>
<dbReference type="GO" id="GO:0004820">
    <property type="term" value="F:glycine-tRNA ligase activity"/>
    <property type="evidence" value="ECO:0007669"/>
    <property type="project" value="UniProtKB-EC"/>
</dbReference>
<keyword evidence="10" id="KW-1185">Reference proteome</keyword>
<comment type="catalytic activity">
    <reaction evidence="8">
        <text>tRNA(Gly) + glycine + ATP = glycyl-tRNA(Gly) + AMP + diphosphate</text>
        <dbReference type="Rhea" id="RHEA:16013"/>
        <dbReference type="Rhea" id="RHEA-COMP:9664"/>
        <dbReference type="Rhea" id="RHEA-COMP:9683"/>
        <dbReference type="ChEBI" id="CHEBI:30616"/>
        <dbReference type="ChEBI" id="CHEBI:33019"/>
        <dbReference type="ChEBI" id="CHEBI:57305"/>
        <dbReference type="ChEBI" id="CHEBI:78442"/>
        <dbReference type="ChEBI" id="CHEBI:78522"/>
        <dbReference type="ChEBI" id="CHEBI:456215"/>
        <dbReference type="EC" id="6.1.1.14"/>
    </reaction>
</comment>
<evidence type="ECO:0000256" key="3">
    <source>
        <dbReference type="ARBA" id="ARBA00022598"/>
    </source>
</evidence>
<evidence type="ECO:0000256" key="5">
    <source>
        <dbReference type="ARBA" id="ARBA00022840"/>
    </source>
</evidence>
<evidence type="ECO:0000256" key="4">
    <source>
        <dbReference type="ARBA" id="ARBA00022741"/>
    </source>
</evidence>
<evidence type="ECO:0000256" key="6">
    <source>
        <dbReference type="ARBA" id="ARBA00022917"/>
    </source>
</evidence>
<keyword evidence="7" id="KW-0030">Aminoacyl-tRNA synthetase</keyword>
<reference evidence="9" key="1">
    <citation type="journal article" date="2020" name="bioRxiv">
        <title>Comparative genomics of Chlamydomonas.</title>
        <authorList>
            <person name="Craig R.J."/>
            <person name="Hasan A.R."/>
            <person name="Ness R.W."/>
            <person name="Keightley P.D."/>
        </authorList>
    </citation>
    <scope>NUCLEOTIDE SEQUENCE</scope>
    <source>
        <strain evidence="9">CCAP 11/70</strain>
    </source>
</reference>
<dbReference type="PANTHER" id="PTHR30075:SF2">
    <property type="entry name" value="GLYCINE--TRNA LIGASE, CHLOROPLASTIC_MITOCHONDRIAL 2"/>
    <property type="match status" value="1"/>
</dbReference>
<keyword evidence="4" id="KW-0547">Nucleotide-binding</keyword>
<dbReference type="FunFam" id="3.30.930.10:FF:000006">
    <property type="entry name" value="Glycine--tRNA ligase alpha subunit"/>
    <property type="match status" value="1"/>
</dbReference>
<dbReference type="GO" id="GO:0006426">
    <property type="term" value="P:glycyl-tRNA aminoacylation"/>
    <property type="evidence" value="ECO:0007669"/>
    <property type="project" value="InterPro"/>
</dbReference>
<dbReference type="InterPro" id="IPR002310">
    <property type="entry name" value="Gly-tRNA_ligase_asu"/>
</dbReference>
<dbReference type="InterPro" id="IPR006194">
    <property type="entry name" value="Gly-tRNA-synth_heterodimer"/>
</dbReference>
<keyword evidence="6" id="KW-0648">Protein biosynthesis</keyword>
<evidence type="ECO:0000313" key="9">
    <source>
        <dbReference type="EMBL" id="KAG2487986.1"/>
    </source>
</evidence>
<name>A0A835XTJ6_9CHLO</name>
<dbReference type="GO" id="GO:0005739">
    <property type="term" value="C:mitochondrion"/>
    <property type="evidence" value="ECO:0007669"/>
    <property type="project" value="TreeGrafter"/>
</dbReference>
<dbReference type="PROSITE" id="PS50861">
    <property type="entry name" value="AA_TRNA_LIGASE_II_GLYAB"/>
    <property type="match status" value="2"/>
</dbReference>
<protein>
    <recommendedName>
        <fullName evidence="2">glycine--tRNA ligase</fullName>
        <ecNumber evidence="2">6.1.1.14</ecNumber>
    </recommendedName>
</protein>
<evidence type="ECO:0000256" key="8">
    <source>
        <dbReference type="ARBA" id="ARBA00047937"/>
    </source>
</evidence>
<dbReference type="PRINTS" id="PR01044">
    <property type="entry name" value="TRNASYNTHGA"/>
</dbReference>
<comment type="caution">
    <text evidence="9">The sequence shown here is derived from an EMBL/GenBank/DDBJ whole genome shotgun (WGS) entry which is preliminary data.</text>
</comment>
<dbReference type="EC" id="6.1.1.14" evidence="2"/>
<dbReference type="Gene3D" id="1.20.58.180">
    <property type="entry name" value="Class II aaRS and biotin synthetases, domain 2"/>
    <property type="match status" value="1"/>
</dbReference>
<dbReference type="OrthoDB" id="1545at2759"/>
<dbReference type="SUPFAM" id="SSF109604">
    <property type="entry name" value="HD-domain/PDEase-like"/>
    <property type="match status" value="1"/>
</dbReference>
<dbReference type="NCBIfam" id="TIGR00211">
    <property type="entry name" value="glyS"/>
    <property type="match status" value="1"/>
</dbReference>
<dbReference type="HAMAP" id="MF_00254">
    <property type="entry name" value="Gly_tRNA_synth_alpha"/>
    <property type="match status" value="1"/>
</dbReference>
<keyword evidence="5" id="KW-0067">ATP-binding</keyword>
<evidence type="ECO:0000256" key="2">
    <source>
        <dbReference type="ARBA" id="ARBA00012829"/>
    </source>
</evidence>
<dbReference type="GO" id="GO:0009570">
    <property type="term" value="C:chloroplast stroma"/>
    <property type="evidence" value="ECO:0007669"/>
    <property type="project" value="TreeGrafter"/>
</dbReference>
<accession>A0A835XTJ6</accession>
<dbReference type="Proteomes" id="UP000612055">
    <property type="component" value="Unassembled WGS sequence"/>
</dbReference>
<dbReference type="PANTHER" id="PTHR30075">
    <property type="entry name" value="GLYCYL-TRNA SYNTHETASE"/>
    <property type="match status" value="1"/>
</dbReference>
<dbReference type="InterPro" id="IPR045864">
    <property type="entry name" value="aa-tRNA-synth_II/BPL/LPL"/>
</dbReference>
<comment type="similarity">
    <text evidence="1">Belongs to the class-II aminoacyl-tRNA synthetase family.</text>
</comment>
<keyword evidence="3" id="KW-0436">Ligase</keyword>
<dbReference type="SUPFAM" id="SSF55681">
    <property type="entry name" value="Class II aaRS and biotin synthetases"/>
    <property type="match status" value="1"/>
</dbReference>
<evidence type="ECO:0000256" key="1">
    <source>
        <dbReference type="ARBA" id="ARBA00008226"/>
    </source>
</evidence>
<dbReference type="HAMAP" id="MF_00255">
    <property type="entry name" value="Gly_tRNA_synth_beta"/>
    <property type="match status" value="1"/>
</dbReference>
<dbReference type="AlphaFoldDB" id="A0A835XTJ6"/>